<protein>
    <submittedName>
        <fullName evidence="1">Uncharacterized protein</fullName>
    </submittedName>
</protein>
<proteinExistence type="predicted"/>
<organism evidence="1 2">
    <name type="scientific">Naganishia cerealis</name>
    <dbReference type="NCBI Taxonomy" id="610337"/>
    <lineage>
        <taxon>Eukaryota</taxon>
        <taxon>Fungi</taxon>
        <taxon>Dikarya</taxon>
        <taxon>Basidiomycota</taxon>
        <taxon>Agaricomycotina</taxon>
        <taxon>Tremellomycetes</taxon>
        <taxon>Filobasidiales</taxon>
        <taxon>Filobasidiaceae</taxon>
        <taxon>Naganishia</taxon>
    </lineage>
</organism>
<evidence type="ECO:0000313" key="1">
    <source>
        <dbReference type="EMBL" id="KAJ9105696.1"/>
    </source>
</evidence>
<reference evidence="1" key="1">
    <citation type="submission" date="2023-04" db="EMBL/GenBank/DDBJ databases">
        <title>Draft Genome sequencing of Naganishia species isolated from polar environments using Oxford Nanopore Technology.</title>
        <authorList>
            <person name="Leo P."/>
            <person name="Venkateswaran K."/>
        </authorList>
    </citation>
    <scope>NUCLEOTIDE SEQUENCE</scope>
    <source>
        <strain evidence="1">MNA-CCFEE 5261</strain>
    </source>
</reference>
<sequence length="480" mass="54178">MPSLEKDNENHVRVKSVAIIGGGASGAIALDSLVKEGHFDLIVLFERRDVLGGVWCLDNPGNLPEVAQVGGTPEQADPPLENPFRNSEAKGTILAPKTNQYRYMETPSYPNLKTNITESLMTYSDLNLWTGEASDKTEFVDGLVVRNYIEAYILRNKSARNVSVEFSSTIEDVERIINDNGHHYKLTIRQSSNDTHDTWYQRNFDAIVVASGHYHVPYIPEVAGLRQAQEKFPNLVKHAKYFRTPDPYKDKVVVVVGSRASGMDITRLLVGKASKVYHSRRNSQSPTLKNVTPKGVIKECKIVENQVVVVFDDESEVVAPDHIIYGTGYQFSYPFLNRLFAADNQVLTHDGVLVPGLYQHTFLINDPLITFVGVPIDGVSFRVFEYQAILVARYLAGRITLPSVLEQELWRNERFSKKGPSRSYHTIGADDALEYMLELARLGYLEKSLVAGRKFPEFTTKDLEKYLDARDRLRAFWDTV</sequence>
<evidence type="ECO:0000313" key="2">
    <source>
        <dbReference type="Proteomes" id="UP001241377"/>
    </source>
</evidence>
<dbReference type="EMBL" id="JASBWR010000033">
    <property type="protein sequence ID" value="KAJ9105696.1"/>
    <property type="molecule type" value="Genomic_DNA"/>
</dbReference>
<accession>A0ACC2W2T9</accession>
<dbReference type="Proteomes" id="UP001241377">
    <property type="component" value="Unassembled WGS sequence"/>
</dbReference>
<keyword evidence="2" id="KW-1185">Reference proteome</keyword>
<comment type="caution">
    <text evidence="1">The sequence shown here is derived from an EMBL/GenBank/DDBJ whole genome shotgun (WGS) entry which is preliminary data.</text>
</comment>
<gene>
    <name evidence="1" type="ORF">QFC19_003470</name>
</gene>
<name>A0ACC2W2T9_9TREE</name>